<dbReference type="GO" id="GO:0015920">
    <property type="term" value="P:lipopolysaccharide transport"/>
    <property type="evidence" value="ECO:0007669"/>
    <property type="project" value="TreeGrafter"/>
</dbReference>
<evidence type="ECO:0000256" key="8">
    <source>
        <dbReference type="ARBA" id="ARBA00023136"/>
    </source>
</evidence>
<dbReference type="GO" id="GO:0140359">
    <property type="term" value="F:ABC-type transporter activity"/>
    <property type="evidence" value="ECO:0007669"/>
    <property type="project" value="InterPro"/>
</dbReference>
<feature type="transmembrane region" description="Helical" evidence="9">
    <location>
        <begin position="31"/>
        <end position="55"/>
    </location>
</feature>
<keyword evidence="3 9" id="KW-0813">Transport</keyword>
<feature type="transmembrane region" description="Helical" evidence="9">
    <location>
        <begin position="61"/>
        <end position="78"/>
    </location>
</feature>
<dbReference type="Pfam" id="PF01061">
    <property type="entry name" value="ABC2_membrane"/>
    <property type="match status" value="1"/>
</dbReference>
<evidence type="ECO:0000256" key="9">
    <source>
        <dbReference type="RuleBase" id="RU361157"/>
    </source>
</evidence>
<dbReference type="InterPro" id="IPR013525">
    <property type="entry name" value="ABC2_TM"/>
</dbReference>
<comment type="caution">
    <text evidence="11">The sequence shown here is derived from an EMBL/GenBank/DDBJ whole genome shotgun (WGS) entry which is preliminary data.</text>
</comment>
<evidence type="ECO:0000256" key="1">
    <source>
        <dbReference type="ARBA" id="ARBA00004429"/>
    </source>
</evidence>
<keyword evidence="12" id="KW-1185">Reference proteome</keyword>
<sequence>MLQFAANLLRYRELVAIMAWKQIIVRYKQSYLGLAWAVLKPLTLMLVFTLLNSFVNIPSAGIPYQVLSFTALIPWIFFQESTSEGVSSIVSNAQLIRKIYFPREVFPLTGVITKLAEFCINVLVLALLMAWFGVMPAATIVWVPLLLVYTIFASLALALAGAALNVFYRDVGTMLPLLLQLMMYASPVIYPLEVVRNKLVGEQVAGEWSDVLYFLYTLNPLAGIIDAFQRTVLKGQAPDIGAIWPGLVLTAILLPVSYALFKRAEQSFADIV</sequence>
<evidence type="ECO:0000313" key="12">
    <source>
        <dbReference type="Proteomes" id="UP000529637"/>
    </source>
</evidence>
<keyword evidence="5" id="KW-0997">Cell inner membrane</keyword>
<protein>
    <recommendedName>
        <fullName evidence="9">Transport permease protein</fullName>
    </recommendedName>
</protein>
<name>A0A7Y6TVI7_9BURK</name>
<feature type="transmembrane region" description="Helical" evidence="9">
    <location>
        <begin position="140"/>
        <end position="164"/>
    </location>
</feature>
<dbReference type="PROSITE" id="PS51012">
    <property type="entry name" value="ABC_TM2"/>
    <property type="match status" value="1"/>
</dbReference>
<evidence type="ECO:0000256" key="7">
    <source>
        <dbReference type="ARBA" id="ARBA00022989"/>
    </source>
</evidence>
<accession>A0A7Y6TVI7</accession>
<evidence type="ECO:0000256" key="2">
    <source>
        <dbReference type="ARBA" id="ARBA00007783"/>
    </source>
</evidence>
<feature type="transmembrane region" description="Helical" evidence="9">
    <location>
        <begin position="171"/>
        <end position="191"/>
    </location>
</feature>
<evidence type="ECO:0000256" key="5">
    <source>
        <dbReference type="ARBA" id="ARBA00022519"/>
    </source>
</evidence>
<keyword evidence="7 9" id="KW-1133">Transmembrane helix</keyword>
<dbReference type="InterPro" id="IPR047817">
    <property type="entry name" value="ABC2_TM_bact-type"/>
</dbReference>
<evidence type="ECO:0000256" key="6">
    <source>
        <dbReference type="ARBA" id="ARBA00022692"/>
    </source>
</evidence>
<dbReference type="PANTHER" id="PTHR30413:SF8">
    <property type="entry name" value="TRANSPORT PERMEASE PROTEIN"/>
    <property type="match status" value="1"/>
</dbReference>
<comment type="similarity">
    <text evidence="2 9">Belongs to the ABC-2 integral membrane protein family.</text>
</comment>
<dbReference type="Proteomes" id="UP000529637">
    <property type="component" value="Unassembled WGS sequence"/>
</dbReference>
<evidence type="ECO:0000259" key="10">
    <source>
        <dbReference type="PROSITE" id="PS51012"/>
    </source>
</evidence>
<feature type="transmembrane region" description="Helical" evidence="9">
    <location>
        <begin position="240"/>
        <end position="261"/>
    </location>
</feature>
<organism evidence="11 12">
    <name type="scientific">Piscinibacter koreensis</name>
    <dbReference type="NCBI Taxonomy" id="2742824"/>
    <lineage>
        <taxon>Bacteria</taxon>
        <taxon>Pseudomonadati</taxon>
        <taxon>Pseudomonadota</taxon>
        <taxon>Betaproteobacteria</taxon>
        <taxon>Burkholderiales</taxon>
        <taxon>Sphaerotilaceae</taxon>
        <taxon>Piscinibacter</taxon>
    </lineage>
</organism>
<keyword evidence="8 9" id="KW-0472">Membrane</keyword>
<evidence type="ECO:0000256" key="4">
    <source>
        <dbReference type="ARBA" id="ARBA00022475"/>
    </source>
</evidence>
<dbReference type="EMBL" id="JABWMJ010000002">
    <property type="protein sequence ID" value="NUZ05164.1"/>
    <property type="molecule type" value="Genomic_DNA"/>
</dbReference>
<evidence type="ECO:0000256" key="3">
    <source>
        <dbReference type="ARBA" id="ARBA00022448"/>
    </source>
</evidence>
<feature type="domain" description="ABC transmembrane type-2" evidence="10">
    <location>
        <begin position="32"/>
        <end position="264"/>
    </location>
</feature>
<reference evidence="11 12" key="1">
    <citation type="submission" date="2020-06" db="EMBL/GenBank/DDBJ databases">
        <title>Schlegella sp. ID0723 isolated from air conditioner.</title>
        <authorList>
            <person name="Kim D.Y."/>
            <person name="Kim D.-U."/>
        </authorList>
    </citation>
    <scope>NUCLEOTIDE SEQUENCE [LARGE SCALE GENOMIC DNA]</scope>
    <source>
        <strain evidence="11 12">ID0723</strain>
    </source>
</reference>
<feature type="transmembrane region" description="Helical" evidence="9">
    <location>
        <begin position="115"/>
        <end position="134"/>
    </location>
</feature>
<dbReference type="RefSeq" id="WP_176066803.1">
    <property type="nucleotide sequence ID" value="NZ_JABWMJ010000002.1"/>
</dbReference>
<keyword evidence="4 9" id="KW-1003">Cell membrane</keyword>
<dbReference type="PANTHER" id="PTHR30413">
    <property type="entry name" value="INNER MEMBRANE TRANSPORT PERMEASE"/>
    <property type="match status" value="1"/>
</dbReference>
<proteinExistence type="inferred from homology"/>
<gene>
    <name evidence="11" type="ORF">HQN59_05240</name>
</gene>
<keyword evidence="6 9" id="KW-0812">Transmembrane</keyword>
<comment type="subcellular location">
    <subcellularLocation>
        <location evidence="1 9">Cell inner membrane</location>
        <topology evidence="1 9">Multi-pass membrane protein</topology>
    </subcellularLocation>
</comment>
<dbReference type="AlphaFoldDB" id="A0A7Y6TVI7"/>
<evidence type="ECO:0000313" key="11">
    <source>
        <dbReference type="EMBL" id="NUZ05164.1"/>
    </source>
</evidence>
<dbReference type="GO" id="GO:0005886">
    <property type="term" value="C:plasma membrane"/>
    <property type="evidence" value="ECO:0007669"/>
    <property type="project" value="UniProtKB-SubCell"/>
</dbReference>